<dbReference type="InParanoid" id="G3H9W1"/>
<protein>
    <submittedName>
        <fullName evidence="1">Uncharacterized protein</fullName>
    </submittedName>
</protein>
<name>G3H9W1_CRIGR</name>
<gene>
    <name evidence="1" type="ORF">I79_007192</name>
</gene>
<evidence type="ECO:0000313" key="1">
    <source>
        <dbReference type="EMBL" id="EGW01099.1"/>
    </source>
</evidence>
<proteinExistence type="predicted"/>
<dbReference type="EMBL" id="JH000238">
    <property type="protein sequence ID" value="EGW01099.1"/>
    <property type="molecule type" value="Genomic_DNA"/>
</dbReference>
<dbReference type="AlphaFoldDB" id="G3H9W1"/>
<accession>G3H9W1</accession>
<dbReference type="Proteomes" id="UP000001075">
    <property type="component" value="Unassembled WGS sequence"/>
</dbReference>
<organism evidence="1 2">
    <name type="scientific">Cricetulus griseus</name>
    <name type="common">Chinese hamster</name>
    <name type="synonym">Cricetulus barabensis griseus</name>
    <dbReference type="NCBI Taxonomy" id="10029"/>
    <lineage>
        <taxon>Eukaryota</taxon>
        <taxon>Metazoa</taxon>
        <taxon>Chordata</taxon>
        <taxon>Craniata</taxon>
        <taxon>Vertebrata</taxon>
        <taxon>Euteleostomi</taxon>
        <taxon>Mammalia</taxon>
        <taxon>Eutheria</taxon>
        <taxon>Euarchontoglires</taxon>
        <taxon>Glires</taxon>
        <taxon>Rodentia</taxon>
        <taxon>Myomorpha</taxon>
        <taxon>Muroidea</taxon>
        <taxon>Cricetidae</taxon>
        <taxon>Cricetinae</taxon>
        <taxon>Cricetulus</taxon>
    </lineage>
</organism>
<sequence length="53" mass="5623">MDPSLTSMSKSNNCSIICGSENLENTNYTVSRIPAKKNTSLFPPTACSPSLTA</sequence>
<evidence type="ECO:0000313" key="2">
    <source>
        <dbReference type="Proteomes" id="UP000001075"/>
    </source>
</evidence>
<reference evidence="2" key="1">
    <citation type="journal article" date="2011" name="Nat. Biotechnol.">
        <title>The genomic sequence of the Chinese hamster ovary (CHO)-K1 cell line.</title>
        <authorList>
            <person name="Xu X."/>
            <person name="Nagarajan H."/>
            <person name="Lewis N.E."/>
            <person name="Pan S."/>
            <person name="Cai Z."/>
            <person name="Liu X."/>
            <person name="Chen W."/>
            <person name="Xie M."/>
            <person name="Wang W."/>
            <person name="Hammond S."/>
            <person name="Andersen M.R."/>
            <person name="Neff N."/>
            <person name="Passarelli B."/>
            <person name="Koh W."/>
            <person name="Fan H.C."/>
            <person name="Wang J."/>
            <person name="Gui Y."/>
            <person name="Lee K.H."/>
            <person name="Betenbaugh M.J."/>
            <person name="Quake S.R."/>
            <person name="Famili I."/>
            <person name="Palsson B.O."/>
            <person name="Wang J."/>
        </authorList>
    </citation>
    <scope>NUCLEOTIDE SEQUENCE [LARGE SCALE GENOMIC DNA]</scope>
    <source>
        <strain evidence="2">CHO K1 cell line</strain>
    </source>
</reference>